<keyword evidence="1" id="KW-0285">Flavoprotein</keyword>
<gene>
    <name evidence="4" type="ORF">RsS93_40480</name>
</gene>
<keyword evidence="2" id="KW-0274">FAD</keyword>
<proteinExistence type="predicted"/>
<dbReference type="Pfam" id="PF00941">
    <property type="entry name" value="FAD_binding_5"/>
    <property type="match status" value="1"/>
</dbReference>
<dbReference type="Gene3D" id="3.30.390.50">
    <property type="entry name" value="CO dehydrogenase flavoprotein, C-terminal domain"/>
    <property type="match status" value="1"/>
</dbReference>
<dbReference type="Gene3D" id="3.30.465.10">
    <property type="match status" value="2"/>
</dbReference>
<dbReference type="InterPro" id="IPR036318">
    <property type="entry name" value="FAD-bd_PCMH-like_sf"/>
</dbReference>
<dbReference type="InterPro" id="IPR016167">
    <property type="entry name" value="FAD-bd_PCMH_sub1"/>
</dbReference>
<evidence type="ECO:0000313" key="4">
    <source>
        <dbReference type="EMBL" id="GES51434.1"/>
    </source>
</evidence>
<comment type="caution">
    <text evidence="4">The sequence shown here is derived from an EMBL/GenBank/DDBJ whole genome shotgun (WGS) entry which is preliminary data.</text>
</comment>
<dbReference type="InterPro" id="IPR051312">
    <property type="entry name" value="Diverse_Substr_Oxidored"/>
</dbReference>
<dbReference type="InterPro" id="IPR005107">
    <property type="entry name" value="CO_DH_flav_C"/>
</dbReference>
<sequence>MLPFSYQTARDVGRAIAEASEAKETPPTAAPSQFIAGGTNMSDYMRLGVNRPSRLVDINCIEDRSLKTIEIGDPDIRLGALVRMSEVEDHPEINRRCPMLAESLKLAASRQIRNMASLGGNVLQRTRCEYFREISWPCNKRDPGSGCAAIEGFNRQHAVLGTSDSCIATYHGDFAQALIALDASVDISGQSGRRRIRFAELHRQPGDRPDVETTLRPGEIITAIAVNVPAWAARSRYLKIRDRQSYAFALASIAVAINLDGDIVRDARIGLGGLATVPWRATAAEEALRNKPLTEESASIAAQAAFADARPREHNAFKIELGKQTLIRALLEVRDMRI</sequence>
<evidence type="ECO:0000259" key="3">
    <source>
        <dbReference type="PROSITE" id="PS51387"/>
    </source>
</evidence>
<evidence type="ECO:0000256" key="1">
    <source>
        <dbReference type="ARBA" id="ARBA00022630"/>
    </source>
</evidence>
<dbReference type="Gene3D" id="3.30.43.10">
    <property type="entry name" value="Uridine Diphospho-n-acetylenolpyruvylglucosamine Reductase, domain 2"/>
    <property type="match status" value="1"/>
</dbReference>
<dbReference type="InterPro" id="IPR016166">
    <property type="entry name" value="FAD-bd_PCMH"/>
</dbReference>
<organism evidence="4 5">
    <name type="scientific">Rhizobium dioscoreae</name>
    <dbReference type="NCBI Taxonomy" id="2653122"/>
    <lineage>
        <taxon>Bacteria</taxon>
        <taxon>Pseudomonadati</taxon>
        <taxon>Pseudomonadota</taxon>
        <taxon>Alphaproteobacteria</taxon>
        <taxon>Hyphomicrobiales</taxon>
        <taxon>Rhizobiaceae</taxon>
        <taxon>Rhizobium/Agrobacterium group</taxon>
        <taxon>Rhizobium</taxon>
    </lineage>
</organism>
<dbReference type="SUPFAM" id="SSF55447">
    <property type="entry name" value="CO dehydrogenase flavoprotein C-terminal domain-like"/>
    <property type="match status" value="1"/>
</dbReference>
<dbReference type="SUPFAM" id="SSF56176">
    <property type="entry name" value="FAD-binding/transporter-associated domain-like"/>
    <property type="match status" value="1"/>
</dbReference>
<evidence type="ECO:0000256" key="2">
    <source>
        <dbReference type="ARBA" id="ARBA00022827"/>
    </source>
</evidence>
<protein>
    <recommendedName>
        <fullName evidence="3">FAD-binding PCMH-type domain-containing protein</fullName>
    </recommendedName>
</protein>
<keyword evidence="5" id="KW-1185">Reference proteome</keyword>
<dbReference type="InterPro" id="IPR036683">
    <property type="entry name" value="CO_DH_flav_C_dom_sf"/>
</dbReference>
<dbReference type="RefSeq" id="WP_152094078.1">
    <property type="nucleotide sequence ID" value="NZ_BLAJ01000004.1"/>
</dbReference>
<dbReference type="SMART" id="SM01092">
    <property type="entry name" value="CO_deh_flav_C"/>
    <property type="match status" value="1"/>
</dbReference>
<feature type="domain" description="FAD-binding PCMH-type" evidence="3">
    <location>
        <begin position="1"/>
        <end position="231"/>
    </location>
</feature>
<dbReference type="InterPro" id="IPR016169">
    <property type="entry name" value="FAD-bd_PCMH_sub2"/>
</dbReference>
<reference evidence="4 5" key="1">
    <citation type="journal article" date="2020" name="Genome Biol. Evol.">
        <title>Rhizobium dioscoreae sp. nov., a plant growth-promoting bacterium isolated from yam (Dioscorea species).</title>
        <authorList>
            <person name="Ouyabe M."/>
            <person name="Tanaka N."/>
            <person name="Shiwa Y."/>
            <person name="Fujita N."/>
            <person name="Kikuno H."/>
            <person name="Babil P."/>
            <person name="Shiwachi H."/>
        </authorList>
    </citation>
    <scope>NUCLEOTIDE SEQUENCE [LARGE SCALE GENOMIC DNA]</scope>
    <source>
        <strain evidence="4 5">S-93</strain>
    </source>
</reference>
<name>A0ABQ0Z7E5_9HYPH</name>
<accession>A0ABQ0Z7E5</accession>
<dbReference type="Pfam" id="PF03450">
    <property type="entry name" value="CO_deh_flav_C"/>
    <property type="match status" value="1"/>
</dbReference>
<dbReference type="PROSITE" id="PS51387">
    <property type="entry name" value="FAD_PCMH"/>
    <property type="match status" value="1"/>
</dbReference>
<dbReference type="Proteomes" id="UP000390335">
    <property type="component" value="Unassembled WGS sequence"/>
</dbReference>
<dbReference type="PANTHER" id="PTHR42659:SF1">
    <property type="entry name" value="OXIDOREDUCTASE"/>
    <property type="match status" value="1"/>
</dbReference>
<evidence type="ECO:0000313" key="5">
    <source>
        <dbReference type="Proteomes" id="UP000390335"/>
    </source>
</evidence>
<dbReference type="EMBL" id="BLAJ01000004">
    <property type="protein sequence ID" value="GES51434.1"/>
    <property type="molecule type" value="Genomic_DNA"/>
</dbReference>
<dbReference type="PANTHER" id="PTHR42659">
    <property type="entry name" value="XANTHINE DEHYDROGENASE SUBUNIT C-RELATED"/>
    <property type="match status" value="1"/>
</dbReference>
<dbReference type="InterPro" id="IPR002346">
    <property type="entry name" value="Mopterin_DH_FAD-bd"/>
</dbReference>